<dbReference type="Proteomes" id="UP001165740">
    <property type="component" value="Chromosome 2"/>
</dbReference>
<dbReference type="FunFam" id="3.10.50.10:FF:000001">
    <property type="entry name" value="Chitinase 3-like 1"/>
    <property type="match status" value="2"/>
</dbReference>
<dbReference type="GO" id="GO:0004568">
    <property type="term" value="F:chitinase activity"/>
    <property type="evidence" value="ECO:0007669"/>
    <property type="project" value="UniProtKB-ARBA"/>
</dbReference>
<dbReference type="Pfam" id="PF00704">
    <property type="entry name" value="Glyco_hydro_18"/>
    <property type="match status" value="2"/>
</dbReference>
<evidence type="ECO:0000256" key="9">
    <source>
        <dbReference type="SAM" id="Phobius"/>
    </source>
</evidence>
<dbReference type="Gene3D" id="2.170.140.10">
    <property type="entry name" value="Chitin binding domain"/>
    <property type="match status" value="1"/>
</dbReference>
<dbReference type="PANTHER" id="PTHR11177:SF317">
    <property type="entry name" value="CHITINASE 12-RELATED"/>
    <property type="match status" value="1"/>
</dbReference>
<dbReference type="GO" id="GO:0005975">
    <property type="term" value="P:carbohydrate metabolic process"/>
    <property type="evidence" value="ECO:0007669"/>
    <property type="project" value="InterPro"/>
</dbReference>
<evidence type="ECO:0000256" key="1">
    <source>
        <dbReference type="ARBA" id="ARBA00009121"/>
    </source>
</evidence>
<dbReference type="RefSeq" id="XP_055877202.1">
    <property type="nucleotide sequence ID" value="XM_056021227.1"/>
</dbReference>
<dbReference type="InterPro" id="IPR029070">
    <property type="entry name" value="Chitinase_insertion_sf"/>
</dbReference>
<dbReference type="SUPFAM" id="SSF57625">
    <property type="entry name" value="Invertebrate chitin-binding proteins"/>
    <property type="match status" value="1"/>
</dbReference>
<name>A0A9W2ZQD9_BIOGL</name>
<keyword evidence="2" id="KW-0147">Chitin-binding</keyword>
<feature type="transmembrane region" description="Helical" evidence="9">
    <location>
        <begin position="590"/>
        <end position="613"/>
    </location>
</feature>
<dbReference type="InterPro" id="IPR001579">
    <property type="entry name" value="Glyco_hydro_18_chit_AS"/>
</dbReference>
<dbReference type="Gene3D" id="3.10.50.10">
    <property type="match status" value="2"/>
</dbReference>
<dbReference type="AlphaFoldDB" id="A0A9W2ZQD9"/>
<dbReference type="SUPFAM" id="SSF51445">
    <property type="entry name" value="(Trans)glycosidases"/>
    <property type="match status" value="2"/>
</dbReference>
<dbReference type="InterPro" id="IPR011583">
    <property type="entry name" value="Chitinase_II/V-like_cat"/>
</dbReference>
<dbReference type="OrthoDB" id="76388at2759"/>
<evidence type="ECO:0000259" key="12">
    <source>
        <dbReference type="PROSITE" id="PS51910"/>
    </source>
</evidence>
<feature type="domain" description="GH18" evidence="12">
    <location>
        <begin position="23"/>
        <end position="397"/>
    </location>
</feature>
<dbReference type="InterPro" id="IPR002557">
    <property type="entry name" value="Chitin-bd_dom"/>
</dbReference>
<evidence type="ECO:0000256" key="6">
    <source>
        <dbReference type="ARBA" id="ARBA00023295"/>
    </source>
</evidence>
<comment type="similarity">
    <text evidence="1">Belongs to the glycosyl hydrolase 18 family. Chitinase class II subfamily.</text>
</comment>
<dbReference type="SUPFAM" id="SSF54556">
    <property type="entry name" value="Chitinase insertion domain"/>
    <property type="match status" value="2"/>
</dbReference>
<feature type="domain" description="Chitin-binding type-2" evidence="11">
    <location>
        <begin position="1038"/>
        <end position="1095"/>
    </location>
</feature>
<dbReference type="PROSITE" id="PS51910">
    <property type="entry name" value="GH18_2"/>
    <property type="match status" value="2"/>
</dbReference>
<dbReference type="CDD" id="cd02872">
    <property type="entry name" value="GH18_chitolectin_chitotriosidase"/>
    <property type="match status" value="2"/>
</dbReference>
<evidence type="ECO:0000256" key="10">
    <source>
        <dbReference type="SAM" id="SignalP"/>
    </source>
</evidence>
<keyword evidence="4 7" id="KW-0378">Hydrolase</keyword>
<dbReference type="InterPro" id="IPR001223">
    <property type="entry name" value="Glyco_hydro18_cat"/>
</dbReference>
<protein>
    <submittedName>
        <fullName evidence="14">Uncharacterized protein LOC106074543</fullName>
    </submittedName>
</protein>
<keyword evidence="3 10" id="KW-0732">Signal</keyword>
<evidence type="ECO:0000256" key="2">
    <source>
        <dbReference type="ARBA" id="ARBA00022669"/>
    </source>
</evidence>
<keyword evidence="9" id="KW-1133">Transmembrane helix</keyword>
<evidence type="ECO:0000313" key="14">
    <source>
        <dbReference type="RefSeq" id="XP_055877202.1"/>
    </source>
</evidence>
<evidence type="ECO:0000256" key="5">
    <source>
        <dbReference type="ARBA" id="ARBA00023157"/>
    </source>
</evidence>
<keyword evidence="5" id="KW-1015">Disulfide bond</keyword>
<keyword evidence="9" id="KW-0472">Membrane</keyword>
<dbReference type="FunFam" id="3.20.20.80:FF:000007">
    <property type="entry name" value="Acidic mammalian chitinase"/>
    <property type="match status" value="2"/>
</dbReference>
<dbReference type="GO" id="GO:0006032">
    <property type="term" value="P:chitin catabolic process"/>
    <property type="evidence" value="ECO:0007669"/>
    <property type="project" value="TreeGrafter"/>
</dbReference>
<dbReference type="GO" id="GO:0008061">
    <property type="term" value="F:chitin binding"/>
    <property type="evidence" value="ECO:0007669"/>
    <property type="project" value="UniProtKB-KW"/>
</dbReference>
<feature type="signal peptide" evidence="10">
    <location>
        <begin position="1"/>
        <end position="19"/>
    </location>
</feature>
<dbReference type="PROSITE" id="PS01095">
    <property type="entry name" value="GH18_1"/>
    <property type="match status" value="2"/>
</dbReference>
<dbReference type="Pfam" id="PF01607">
    <property type="entry name" value="CBM_14"/>
    <property type="match status" value="1"/>
</dbReference>
<feature type="compositionally biased region" description="Polar residues" evidence="8">
    <location>
        <begin position="453"/>
        <end position="465"/>
    </location>
</feature>
<sequence>MLRISVVILLTSLARNVLGASCGRRVCYYTNWAQYRADPGKFMPENIDPYLCTHIIYSFAKLSGNHLAAFEWNDEDQVWSKGLYSRFNDLKKVNTQLKTMLAVGGDTMGTYSFSLMVASAATRQDFIQTSIKFLRDRNFDGLDLDWEYPALRGSPPEDKHRFTQLVQELASAFRQESQLSGRSRLLLSAAVSVGKETIDAAYEISDISIHLDFINLMSYDLHGNWHPYTGHNSPLYQRISEIGENATLNVNYGANYWVSKGAPKEKINIGLATYGRTFTLKDSNKQDVGDAATGPGPMGKFTLAPGILAYYEVCEYLKSGATVSLIKDQQVPYLVKGNVWVGYDNAQSLRNKVRYIKDNGFGGTMVWALDMDDFRGTFCGEGAYPLLYAISDECSRLTSGSLTSLANTTATTTRSTSTTATTTTTTAKVTTTLGISSTLKKTRKNGWSLGPTMKQSSVTSVSQDSWTDDERKQKESQYIKRTATYRCYIQVLHVGATCRCYMLVLQAGATYRCYIQVLHAGATYRCYIQVLHAGATYMCCMQVLHTGATCWCYIQVLDAFATYRHYMQVLHFEHNSYRIFRIVICYQINFITYLIMFKFLAVIFFACMANGVFGASCRRRVCYHTNWSQYRPEPGKFMPENIDPHLCTHIIYSFAKLSSNHLAAFEWNDEDQDWAKGLYSKFTDLKKVNTQLKTMIAVGGFNLGSAPFSQMVATAATRQDFIQTSIKFLRDHNFDGLDLDWEYPALRGSPPEDKHKFTQLVQELAAAFQQESQSSGKPRLLLSAAVAAGKPNIDAAYEIPEVSSHLDFINLMSYDFHGSWDPYTGHNSPLYGHAGETGENVNYNIDFAAKYWASKGAPKDKINIGLATYGRTFTLSDPNKHEPGDAAPSPGPAGQFTREAGFMAYYEICELIKSGASVHQINDQQVPYLVKGNVWVGYDNPQSLRNKVKYIKDNGFGGSMIWALDLDDFHGTSCGQGAYPLVHAISDECGSAPSGPSVTLAPVVTSRPVDTHTQAPAHTQGPVVTHTDQPIQSGGNLATICKDQNLSDGIHEAPGNCQEFIECAGGQTFIMQCGSGTVFNKVTKNCDFPARVAGC</sequence>
<keyword evidence="9" id="KW-0812">Transmembrane</keyword>
<evidence type="ECO:0000259" key="11">
    <source>
        <dbReference type="PROSITE" id="PS50940"/>
    </source>
</evidence>
<feature type="region of interest" description="Disordered" evidence="8">
    <location>
        <begin position="444"/>
        <end position="468"/>
    </location>
</feature>
<dbReference type="PROSITE" id="PS50940">
    <property type="entry name" value="CHIT_BIND_II"/>
    <property type="match status" value="1"/>
</dbReference>
<reference evidence="14" key="1">
    <citation type="submission" date="2025-08" db="UniProtKB">
        <authorList>
            <consortium name="RefSeq"/>
        </authorList>
    </citation>
    <scope>IDENTIFICATION</scope>
</reference>
<dbReference type="OMA" id="YRCYIQV"/>
<proteinExistence type="inferred from homology"/>
<dbReference type="InterPro" id="IPR050314">
    <property type="entry name" value="Glycosyl_Hydrlase_18"/>
</dbReference>
<evidence type="ECO:0000256" key="7">
    <source>
        <dbReference type="RuleBase" id="RU000489"/>
    </source>
</evidence>
<evidence type="ECO:0000313" key="13">
    <source>
        <dbReference type="Proteomes" id="UP001165740"/>
    </source>
</evidence>
<evidence type="ECO:0000256" key="3">
    <source>
        <dbReference type="ARBA" id="ARBA00022729"/>
    </source>
</evidence>
<dbReference type="Gene3D" id="3.20.20.80">
    <property type="entry name" value="Glycosidases"/>
    <property type="match status" value="2"/>
</dbReference>
<dbReference type="SMART" id="SM00636">
    <property type="entry name" value="Glyco_18"/>
    <property type="match status" value="2"/>
</dbReference>
<gene>
    <name evidence="14" type="primary">LOC106074543</name>
</gene>
<feature type="chain" id="PRO_5040970114" evidence="10">
    <location>
        <begin position="20"/>
        <end position="1095"/>
    </location>
</feature>
<accession>A0A9W2ZQD9</accession>
<keyword evidence="13" id="KW-1185">Reference proteome</keyword>
<dbReference type="PANTHER" id="PTHR11177">
    <property type="entry name" value="CHITINASE"/>
    <property type="match status" value="1"/>
</dbReference>
<dbReference type="SMART" id="SM00494">
    <property type="entry name" value="ChtBD2"/>
    <property type="match status" value="1"/>
</dbReference>
<evidence type="ECO:0000256" key="8">
    <source>
        <dbReference type="SAM" id="MobiDB-lite"/>
    </source>
</evidence>
<organism evidence="13 14">
    <name type="scientific">Biomphalaria glabrata</name>
    <name type="common">Bloodfluke planorb</name>
    <name type="synonym">Freshwater snail</name>
    <dbReference type="NCBI Taxonomy" id="6526"/>
    <lineage>
        <taxon>Eukaryota</taxon>
        <taxon>Metazoa</taxon>
        <taxon>Spiralia</taxon>
        <taxon>Lophotrochozoa</taxon>
        <taxon>Mollusca</taxon>
        <taxon>Gastropoda</taxon>
        <taxon>Heterobranchia</taxon>
        <taxon>Euthyneura</taxon>
        <taxon>Panpulmonata</taxon>
        <taxon>Hygrophila</taxon>
        <taxon>Lymnaeoidea</taxon>
        <taxon>Planorbidae</taxon>
        <taxon>Biomphalaria</taxon>
    </lineage>
</organism>
<evidence type="ECO:0000256" key="4">
    <source>
        <dbReference type="ARBA" id="ARBA00022801"/>
    </source>
</evidence>
<keyword evidence="6 7" id="KW-0326">Glycosidase</keyword>
<dbReference type="GeneID" id="106074543"/>
<dbReference type="InterPro" id="IPR036508">
    <property type="entry name" value="Chitin-bd_dom_sf"/>
</dbReference>
<dbReference type="GO" id="GO:0005576">
    <property type="term" value="C:extracellular region"/>
    <property type="evidence" value="ECO:0007669"/>
    <property type="project" value="InterPro"/>
</dbReference>
<feature type="domain" description="GH18" evidence="12">
    <location>
        <begin position="618"/>
        <end position="992"/>
    </location>
</feature>
<dbReference type="InterPro" id="IPR017853">
    <property type="entry name" value="GH"/>
</dbReference>